<dbReference type="PROSITE" id="PS50110">
    <property type="entry name" value="RESPONSE_REGULATORY"/>
    <property type="match status" value="2"/>
</dbReference>
<organism evidence="9 10">
    <name type="scientific">Caballeronia telluris</name>
    <dbReference type="NCBI Taxonomy" id="326475"/>
    <lineage>
        <taxon>Bacteria</taxon>
        <taxon>Pseudomonadati</taxon>
        <taxon>Pseudomonadota</taxon>
        <taxon>Betaproteobacteria</taxon>
        <taxon>Burkholderiales</taxon>
        <taxon>Burkholderiaceae</taxon>
        <taxon>Caballeronia</taxon>
    </lineage>
</organism>
<dbReference type="SMART" id="SM00448">
    <property type="entry name" value="REC"/>
    <property type="match status" value="2"/>
</dbReference>
<dbReference type="InterPro" id="IPR005467">
    <property type="entry name" value="His_kinase_dom"/>
</dbReference>
<dbReference type="Proteomes" id="UP000054717">
    <property type="component" value="Unassembled WGS sequence"/>
</dbReference>
<dbReference type="Gene3D" id="3.30.565.10">
    <property type="entry name" value="Histidine kinase-like ATPase, C-terminal domain"/>
    <property type="match status" value="1"/>
</dbReference>
<dbReference type="InterPro" id="IPR036890">
    <property type="entry name" value="HATPase_C_sf"/>
</dbReference>
<evidence type="ECO:0000256" key="4">
    <source>
        <dbReference type="PROSITE-ProRule" id="PRU00169"/>
    </source>
</evidence>
<dbReference type="STRING" id="326475.AWB66_00252"/>
<dbReference type="SMART" id="SM00387">
    <property type="entry name" value="HATPase_c"/>
    <property type="match status" value="1"/>
</dbReference>
<dbReference type="EMBL" id="FCNZ02000001">
    <property type="protein sequence ID" value="SAL11006.1"/>
    <property type="molecule type" value="Genomic_DNA"/>
</dbReference>
<dbReference type="InterPro" id="IPR013656">
    <property type="entry name" value="PAS_4"/>
</dbReference>
<feature type="domain" description="PAC" evidence="8">
    <location>
        <begin position="126"/>
        <end position="180"/>
    </location>
</feature>
<evidence type="ECO:0000256" key="1">
    <source>
        <dbReference type="ARBA" id="ARBA00000085"/>
    </source>
</evidence>
<dbReference type="Pfam" id="PF08448">
    <property type="entry name" value="PAS_4"/>
    <property type="match status" value="1"/>
</dbReference>
<keyword evidence="9" id="KW-0808">Transferase</keyword>
<dbReference type="AlphaFoldDB" id="A0A158ETW1"/>
<keyword evidence="10" id="KW-1185">Reference proteome</keyword>
<dbReference type="InterPro" id="IPR000014">
    <property type="entry name" value="PAS"/>
</dbReference>
<feature type="domain" description="Response regulatory" evidence="7">
    <location>
        <begin position="456"/>
        <end position="573"/>
    </location>
</feature>
<dbReference type="Gene3D" id="3.30.450.20">
    <property type="entry name" value="PAS domain"/>
    <property type="match status" value="1"/>
</dbReference>
<dbReference type="InterPro" id="IPR004358">
    <property type="entry name" value="Sig_transdc_His_kin-like_C"/>
</dbReference>
<protein>
    <recommendedName>
        <fullName evidence="2">histidine kinase</fullName>
        <ecNumber evidence="2">2.7.13.3</ecNumber>
    </recommendedName>
</protein>
<feature type="domain" description="Response regulatory" evidence="7">
    <location>
        <begin position="588"/>
        <end position="702"/>
    </location>
</feature>
<evidence type="ECO:0000256" key="3">
    <source>
        <dbReference type="ARBA" id="ARBA00022553"/>
    </source>
</evidence>
<comment type="catalytic activity">
    <reaction evidence="1">
        <text>ATP + protein L-histidine = ADP + protein N-phospho-L-histidine.</text>
        <dbReference type="EC" id="2.7.13.3"/>
    </reaction>
</comment>
<dbReference type="SUPFAM" id="SSF55785">
    <property type="entry name" value="PYP-like sensor domain (PAS domain)"/>
    <property type="match status" value="1"/>
</dbReference>
<dbReference type="SUPFAM" id="SSF47384">
    <property type="entry name" value="Homodimeric domain of signal transducing histidine kinase"/>
    <property type="match status" value="1"/>
</dbReference>
<dbReference type="PANTHER" id="PTHR43065">
    <property type="entry name" value="SENSOR HISTIDINE KINASE"/>
    <property type="match status" value="1"/>
</dbReference>
<dbReference type="InterPro" id="IPR036097">
    <property type="entry name" value="HisK_dim/P_sf"/>
</dbReference>
<dbReference type="NCBIfam" id="TIGR00229">
    <property type="entry name" value="sensory_box"/>
    <property type="match status" value="1"/>
</dbReference>
<gene>
    <name evidence="9" type="ORF">AWB66_00252</name>
</gene>
<dbReference type="Gene3D" id="3.40.50.2300">
    <property type="match status" value="2"/>
</dbReference>
<evidence type="ECO:0000313" key="10">
    <source>
        <dbReference type="Proteomes" id="UP000054717"/>
    </source>
</evidence>
<dbReference type="Gene3D" id="1.10.287.130">
    <property type="match status" value="1"/>
</dbReference>
<feature type="domain" description="Histidine kinase" evidence="6">
    <location>
        <begin position="213"/>
        <end position="436"/>
    </location>
</feature>
<proteinExistence type="predicted"/>
<dbReference type="PROSITE" id="PS50113">
    <property type="entry name" value="PAC"/>
    <property type="match status" value="1"/>
</dbReference>
<comment type="caution">
    <text evidence="9">The sequence shown here is derived from an EMBL/GenBank/DDBJ whole genome shotgun (WGS) entry which is preliminary data.</text>
</comment>
<dbReference type="RefSeq" id="WP_087628444.1">
    <property type="nucleotide sequence ID" value="NZ_FCNZ02000001.1"/>
</dbReference>
<dbReference type="GO" id="GO:0000155">
    <property type="term" value="F:phosphorelay sensor kinase activity"/>
    <property type="evidence" value="ECO:0007669"/>
    <property type="project" value="InterPro"/>
</dbReference>
<evidence type="ECO:0000256" key="2">
    <source>
        <dbReference type="ARBA" id="ARBA00012438"/>
    </source>
</evidence>
<dbReference type="InterPro" id="IPR000700">
    <property type="entry name" value="PAS-assoc_C"/>
</dbReference>
<evidence type="ECO:0000259" key="6">
    <source>
        <dbReference type="PROSITE" id="PS50109"/>
    </source>
</evidence>
<accession>A0A158ETW1</accession>
<dbReference type="PROSITE" id="PS50109">
    <property type="entry name" value="HIS_KIN"/>
    <property type="match status" value="1"/>
</dbReference>
<dbReference type="Pfam" id="PF00072">
    <property type="entry name" value="Response_reg"/>
    <property type="match status" value="2"/>
</dbReference>
<dbReference type="CDD" id="cd18161">
    <property type="entry name" value="REC_hyHK_blue-like"/>
    <property type="match status" value="1"/>
</dbReference>
<feature type="modified residue" description="4-aspartylphosphate" evidence="4">
    <location>
        <position position="507"/>
    </location>
</feature>
<dbReference type="InterPro" id="IPR003661">
    <property type="entry name" value="HisK_dim/P_dom"/>
</dbReference>
<feature type="modified residue" description="4-aspartylphosphate" evidence="4">
    <location>
        <position position="637"/>
    </location>
</feature>
<dbReference type="InterPro" id="IPR035965">
    <property type="entry name" value="PAS-like_dom_sf"/>
</dbReference>
<dbReference type="SUPFAM" id="SSF55874">
    <property type="entry name" value="ATPase domain of HSP90 chaperone/DNA topoisomerase II/histidine kinase"/>
    <property type="match status" value="1"/>
</dbReference>
<evidence type="ECO:0000313" key="9">
    <source>
        <dbReference type="EMBL" id="SAL11006.1"/>
    </source>
</evidence>
<sequence>MTDSSHSDPVTARLDADPLTFSPTQAPDEAAFVVLEPSAHPAARPAPPAPADPAFDAFFRSMLNGSSDCIEIVRRDGTLDSINPRGLHLKEIDDFAALRGKPWVSQWPDEARERAQDAADAALAGRHSRFEAVCPTARGNLKHWEVTVSPVPDANGDVQWLVSVARDATPRVLAQRSLDAAMRERDAHAGTRDVHTGLAQSEKMEAIGKLTGGVAHDFNNVLQVIGGNLQLATQHARDDATLLRRLESAHEAVERGAMISSQLLAFARRQPLEPVAIDVGRLLHTCSDALRRTLGESIELDIEIADGLCNTLADRNHLQNVIVNLAVNARDAIDGTGKLAIVASNAHFDADRALGDELVPAGDYVMLTVSDNGSGMTPAVLERAFEPFFTTKSDGRGTGLGLSMAYGFLRQTGGAIHLESAIERGTTVTLYLPCTPEEETLAPDTANDPVTGGTETILVVEDDPDVRATAVDMLAQLGYRVQQASDAQSALTMLEAADGQIDLLFSDVVMPGPLTSVELARRAKETIPSISVLFTSGYTENVIVHKGRLDPGVALISKPYRRDALAHKVRAMFRDSHAPRNETPEPLRVLIVEDDVNTRDATRELLQLLGAQVSAADDAEAALALFDAQSFDVLLTDVRMPGMSGIELARAAKRVQPGLRVVFASGYGAGIAAELDDDMSGATLLPKPFDLDALEKAVFARADA</sequence>
<feature type="region of interest" description="Disordered" evidence="5">
    <location>
        <begin position="1"/>
        <end position="25"/>
    </location>
</feature>
<keyword evidence="9" id="KW-0418">Kinase</keyword>
<dbReference type="Pfam" id="PF02518">
    <property type="entry name" value="HATPase_c"/>
    <property type="match status" value="1"/>
</dbReference>
<reference evidence="9" key="1">
    <citation type="submission" date="2016-01" db="EMBL/GenBank/DDBJ databases">
        <authorList>
            <person name="Peeters Charlotte."/>
        </authorList>
    </citation>
    <scope>NUCLEOTIDE SEQUENCE</scope>
    <source>
        <strain evidence="9">LMG 22936</strain>
    </source>
</reference>
<dbReference type="InterPro" id="IPR003594">
    <property type="entry name" value="HATPase_dom"/>
</dbReference>
<dbReference type="PRINTS" id="PR00344">
    <property type="entry name" value="BCTRLSENSOR"/>
</dbReference>
<dbReference type="CDD" id="cd00082">
    <property type="entry name" value="HisKA"/>
    <property type="match status" value="1"/>
</dbReference>
<keyword evidence="3 4" id="KW-0597">Phosphoprotein</keyword>
<evidence type="ECO:0000256" key="5">
    <source>
        <dbReference type="SAM" id="MobiDB-lite"/>
    </source>
</evidence>
<dbReference type="EC" id="2.7.13.3" evidence="2"/>
<dbReference type="InterPro" id="IPR001789">
    <property type="entry name" value="Sig_transdc_resp-reg_receiver"/>
</dbReference>
<dbReference type="InterPro" id="IPR011006">
    <property type="entry name" value="CheY-like_superfamily"/>
</dbReference>
<dbReference type="SUPFAM" id="SSF52172">
    <property type="entry name" value="CheY-like"/>
    <property type="match status" value="2"/>
</dbReference>
<dbReference type="PANTHER" id="PTHR43065:SF42">
    <property type="entry name" value="TWO-COMPONENT SENSOR PPRA"/>
    <property type="match status" value="1"/>
</dbReference>
<evidence type="ECO:0000259" key="7">
    <source>
        <dbReference type="PROSITE" id="PS50110"/>
    </source>
</evidence>
<name>A0A158ETW1_9BURK</name>
<evidence type="ECO:0000259" key="8">
    <source>
        <dbReference type="PROSITE" id="PS50113"/>
    </source>
</evidence>